<dbReference type="STRING" id="856736.SAMN04488058_1254"/>
<dbReference type="OrthoDB" id="334367at2"/>
<feature type="domain" description="DUF5615" evidence="1">
    <location>
        <begin position="7"/>
        <end position="105"/>
    </location>
</feature>
<dbReference type="Pfam" id="PF18480">
    <property type="entry name" value="DUF5615"/>
    <property type="match status" value="1"/>
</dbReference>
<reference evidence="3" key="1">
    <citation type="submission" date="2016-10" db="EMBL/GenBank/DDBJ databases">
        <authorList>
            <person name="Varghese N."/>
            <person name="Submissions S."/>
        </authorList>
    </citation>
    <scope>NUCLEOTIDE SEQUENCE [LARGE SCALE GENOMIC DNA]</scope>
    <source>
        <strain evidence="3">CGMCC 1.10218</strain>
    </source>
</reference>
<evidence type="ECO:0000313" key="3">
    <source>
        <dbReference type="Proteomes" id="UP000199223"/>
    </source>
</evidence>
<organism evidence="2 3">
    <name type="scientific">Deinococcus reticulitermitis</name>
    <dbReference type="NCBI Taxonomy" id="856736"/>
    <lineage>
        <taxon>Bacteria</taxon>
        <taxon>Thermotogati</taxon>
        <taxon>Deinococcota</taxon>
        <taxon>Deinococci</taxon>
        <taxon>Deinococcales</taxon>
        <taxon>Deinococcaceae</taxon>
        <taxon>Deinococcus</taxon>
    </lineage>
</organism>
<protein>
    <submittedName>
        <fullName evidence="2">Predicted nuclease, contains PIN domain, potential toxin-antitoxin system component</fullName>
    </submittedName>
</protein>
<gene>
    <name evidence="2" type="ORF">SAMN04488058_1254</name>
</gene>
<dbReference type="RefSeq" id="WP_092265644.1">
    <property type="nucleotide sequence ID" value="NZ_FNZA01000025.1"/>
</dbReference>
<dbReference type="AlphaFoldDB" id="A0A1H7CAB7"/>
<dbReference type="Proteomes" id="UP000199223">
    <property type="component" value="Unassembled WGS sequence"/>
</dbReference>
<accession>A0A1H7CAB7</accession>
<keyword evidence="3" id="KW-1185">Reference proteome</keyword>
<dbReference type="EMBL" id="FNZA01000025">
    <property type="protein sequence ID" value="SEJ86386.1"/>
    <property type="molecule type" value="Genomic_DNA"/>
</dbReference>
<name>A0A1H7CAB7_9DEIO</name>
<dbReference type="InterPro" id="IPR041049">
    <property type="entry name" value="DUF5615"/>
</dbReference>
<evidence type="ECO:0000259" key="1">
    <source>
        <dbReference type="Pfam" id="PF18480"/>
    </source>
</evidence>
<evidence type="ECO:0000313" key="2">
    <source>
        <dbReference type="EMBL" id="SEJ86386.1"/>
    </source>
</evidence>
<proteinExistence type="predicted"/>
<sequence length="117" mass="12828">MPGGPYWLDAQLPPQLAPWLSATFDVLAYSVGYLGYRDASDDEIFRAAREAGAVVVSKDSDFLDRVTRLGPPPQLLYVTCGNTSTRFLKGAFARVFPEAHRLLGQGEPVVEIGDREV</sequence>